<organism evidence="1 2">
    <name type="scientific">Brachionus plicatilis</name>
    <name type="common">Marine rotifer</name>
    <name type="synonym">Brachionus muelleri</name>
    <dbReference type="NCBI Taxonomy" id="10195"/>
    <lineage>
        <taxon>Eukaryota</taxon>
        <taxon>Metazoa</taxon>
        <taxon>Spiralia</taxon>
        <taxon>Gnathifera</taxon>
        <taxon>Rotifera</taxon>
        <taxon>Eurotatoria</taxon>
        <taxon>Monogononta</taxon>
        <taxon>Pseudotrocha</taxon>
        <taxon>Ploima</taxon>
        <taxon>Brachionidae</taxon>
        <taxon>Brachionus</taxon>
    </lineage>
</organism>
<comment type="caution">
    <text evidence="1">The sequence shown here is derived from an EMBL/GenBank/DDBJ whole genome shotgun (WGS) entry which is preliminary data.</text>
</comment>
<dbReference type="Proteomes" id="UP000276133">
    <property type="component" value="Unassembled WGS sequence"/>
</dbReference>
<name>A0A3M7QRU6_BRAPC</name>
<gene>
    <name evidence="1" type="ORF">BpHYR1_042584</name>
</gene>
<dbReference type="EMBL" id="REGN01005343">
    <property type="protein sequence ID" value="RNA13698.1"/>
    <property type="molecule type" value="Genomic_DNA"/>
</dbReference>
<sequence>MKFGMEAQWMDWPLEKIQEKIGKAKKQIEEKNENNDNLD</sequence>
<accession>A0A3M7QRU6</accession>
<reference evidence="1 2" key="1">
    <citation type="journal article" date="2018" name="Sci. Rep.">
        <title>Genomic signatures of local adaptation to the degree of environmental predictability in rotifers.</title>
        <authorList>
            <person name="Franch-Gras L."/>
            <person name="Hahn C."/>
            <person name="Garcia-Roger E.M."/>
            <person name="Carmona M.J."/>
            <person name="Serra M."/>
            <person name="Gomez A."/>
        </authorList>
    </citation>
    <scope>NUCLEOTIDE SEQUENCE [LARGE SCALE GENOMIC DNA]</scope>
    <source>
        <strain evidence="1">HYR1</strain>
    </source>
</reference>
<dbReference type="AlphaFoldDB" id="A0A3M7QRU6"/>
<evidence type="ECO:0000313" key="1">
    <source>
        <dbReference type="EMBL" id="RNA13698.1"/>
    </source>
</evidence>
<protein>
    <submittedName>
        <fullName evidence="1">Uncharacterized protein</fullName>
    </submittedName>
</protein>
<evidence type="ECO:0000313" key="2">
    <source>
        <dbReference type="Proteomes" id="UP000276133"/>
    </source>
</evidence>
<keyword evidence="2" id="KW-1185">Reference proteome</keyword>
<proteinExistence type="predicted"/>